<dbReference type="InParanoid" id="A0A0L0HIF0"/>
<accession>A0A0L0HIF0</accession>
<dbReference type="AlphaFoldDB" id="A0A0L0HIF0"/>
<sequence>MLAKFPLTRAMPTARHRYLPCRFPSSSTVQPLVRQYSKPSWEKEGCDEEALEAPRSYIPLDEILEDYPLRLTGTPRRGPFDPIPSWWPWVERVFLGPARRNIARITTWGWMESRFPVAENQPKYFPDLFTQGAGFAFTSLLPRLSKWNGSSSSDNALSELLTPSMYQRFQKSHQKLDKEGVEIEFKLLDELRTTPGDVWLTFGSAEEVKSTLMFGKVVRRFNPLSFVRELRDSDNQRYLFREVVFEYAFKQSDTPEALRGPLSFGLKSSIIRKGQVVGVDVCFQTKFRVTVREKKYGDGEGTIISQQTVDHPVWVRFESPHFVDRMDGEWKVGDVDRLIQNERILEEEKCLGTEPEE</sequence>
<dbReference type="OrthoDB" id="2117820at2759"/>
<proteinExistence type="predicted"/>
<dbReference type="EMBL" id="KQ257455">
    <property type="protein sequence ID" value="KND00594.1"/>
    <property type="molecule type" value="Genomic_DNA"/>
</dbReference>
<dbReference type="Proteomes" id="UP000053201">
    <property type="component" value="Unassembled WGS sequence"/>
</dbReference>
<evidence type="ECO:0000313" key="2">
    <source>
        <dbReference type="Proteomes" id="UP000053201"/>
    </source>
</evidence>
<protein>
    <submittedName>
        <fullName evidence="1">Uncharacterized protein</fullName>
    </submittedName>
</protein>
<gene>
    <name evidence="1" type="ORF">SPPG_03718</name>
</gene>
<keyword evidence="2" id="KW-1185">Reference proteome</keyword>
<dbReference type="VEuPathDB" id="FungiDB:SPPG_03718"/>
<organism evidence="1 2">
    <name type="scientific">Spizellomyces punctatus (strain DAOM BR117)</name>
    <dbReference type="NCBI Taxonomy" id="645134"/>
    <lineage>
        <taxon>Eukaryota</taxon>
        <taxon>Fungi</taxon>
        <taxon>Fungi incertae sedis</taxon>
        <taxon>Chytridiomycota</taxon>
        <taxon>Chytridiomycota incertae sedis</taxon>
        <taxon>Chytridiomycetes</taxon>
        <taxon>Spizellomycetales</taxon>
        <taxon>Spizellomycetaceae</taxon>
        <taxon>Spizellomyces</taxon>
    </lineage>
</organism>
<dbReference type="GeneID" id="27687216"/>
<dbReference type="RefSeq" id="XP_016608633.1">
    <property type="nucleotide sequence ID" value="XM_016751973.1"/>
</dbReference>
<name>A0A0L0HIF0_SPIPD</name>
<reference evidence="1 2" key="1">
    <citation type="submission" date="2009-08" db="EMBL/GenBank/DDBJ databases">
        <title>The Genome Sequence of Spizellomyces punctatus strain DAOM BR117.</title>
        <authorList>
            <consortium name="The Broad Institute Genome Sequencing Platform"/>
            <person name="Russ C."/>
            <person name="Cuomo C."/>
            <person name="Shea T."/>
            <person name="Young S.K."/>
            <person name="Zeng Q."/>
            <person name="Koehrsen M."/>
            <person name="Haas B."/>
            <person name="Borodovsky M."/>
            <person name="Guigo R."/>
            <person name="Alvarado L."/>
            <person name="Berlin A."/>
            <person name="Bochicchio J."/>
            <person name="Borenstein D."/>
            <person name="Chapman S."/>
            <person name="Chen Z."/>
            <person name="Engels R."/>
            <person name="Freedman E."/>
            <person name="Gellesch M."/>
            <person name="Goldberg J."/>
            <person name="Griggs A."/>
            <person name="Gujja S."/>
            <person name="Heiman D."/>
            <person name="Hepburn T."/>
            <person name="Howarth C."/>
            <person name="Jen D."/>
            <person name="Larson L."/>
            <person name="Lewis B."/>
            <person name="Mehta T."/>
            <person name="Park D."/>
            <person name="Pearson M."/>
            <person name="Roberts A."/>
            <person name="Saif S."/>
            <person name="Shenoy N."/>
            <person name="Sisk P."/>
            <person name="Stolte C."/>
            <person name="Sykes S."/>
            <person name="Thomson T."/>
            <person name="Walk T."/>
            <person name="White J."/>
            <person name="Yandava C."/>
            <person name="Burger G."/>
            <person name="Gray M.W."/>
            <person name="Holland P.W.H."/>
            <person name="King N."/>
            <person name="Lang F.B.F."/>
            <person name="Roger A.J."/>
            <person name="Ruiz-Trillo I."/>
            <person name="Lander E."/>
            <person name="Nusbaum C."/>
        </authorList>
    </citation>
    <scope>NUCLEOTIDE SEQUENCE [LARGE SCALE GENOMIC DNA]</scope>
    <source>
        <strain evidence="1 2">DAOM BR117</strain>
    </source>
</reference>
<evidence type="ECO:0000313" key="1">
    <source>
        <dbReference type="EMBL" id="KND00594.1"/>
    </source>
</evidence>